<dbReference type="AlphaFoldDB" id="B3T4Q5"/>
<dbReference type="EMBL" id="EU016603">
    <property type="protein sequence ID" value="ABZ07564.1"/>
    <property type="molecule type" value="Genomic_DNA"/>
</dbReference>
<name>B3T4Q5_9ZZZZ</name>
<protein>
    <recommendedName>
        <fullName evidence="3">GYF domain-containing protein</fullName>
    </recommendedName>
</protein>
<accession>B3T4Q5</accession>
<gene>
    <name evidence="2" type="ORF">ALOHA_HF4000ANIW137J11ctg1g18</name>
</gene>
<evidence type="ECO:0000256" key="1">
    <source>
        <dbReference type="SAM" id="MobiDB-lite"/>
    </source>
</evidence>
<evidence type="ECO:0008006" key="3">
    <source>
        <dbReference type="Google" id="ProtNLM"/>
    </source>
</evidence>
<reference evidence="2" key="1">
    <citation type="journal article" date="2008" name="ISME J.">
        <title>Genomic patterns of recombination, clonal divergence and environment in marine microbial populations.</title>
        <authorList>
            <person name="Konstantinidis K.T."/>
            <person name="Delong E.F."/>
        </authorList>
    </citation>
    <scope>NUCLEOTIDE SEQUENCE</scope>
</reference>
<organism evidence="2">
    <name type="scientific">uncultured marine microorganism HF4000_ANIW137J11</name>
    <dbReference type="NCBI Taxonomy" id="455532"/>
    <lineage>
        <taxon>unclassified sequences</taxon>
        <taxon>environmental samples</taxon>
    </lineage>
</organism>
<proteinExistence type="predicted"/>
<feature type="region of interest" description="Disordered" evidence="1">
    <location>
        <begin position="59"/>
        <end position="83"/>
    </location>
</feature>
<sequence>MSEPEYPVRVGDETFGPVPVSRLRADLERGELSHAAHIWDGSRWVPAAVLLALPPDALPSEGSVSGDDWSSERGRWAGMPENERPPLPASRAWPVVGHRGRWLMLYGDVLVLNGGTPTARELLDQLAGRATTGGIPLDGLVNVTFTPVAGAGDAATAGADAGPVAVDACGIEGMYEVFSLRCRLSAADAAELQRELERDEVRVVAG</sequence>
<evidence type="ECO:0000313" key="2">
    <source>
        <dbReference type="EMBL" id="ABZ07564.1"/>
    </source>
</evidence>